<comment type="caution">
    <text evidence="8">Lacks conserved residue(s) required for the propagation of feature annotation.</text>
</comment>
<name>A0A1G8BNE8_9ACTN</name>
<dbReference type="InterPro" id="IPR013784">
    <property type="entry name" value="Carb-bd-like_fold"/>
</dbReference>
<dbReference type="PANTHER" id="PTHR43806:SF67">
    <property type="entry name" value="EGF-LIKE DOMAIN-CONTAINING PROTEIN"/>
    <property type="match status" value="1"/>
</dbReference>
<dbReference type="Proteomes" id="UP000198923">
    <property type="component" value="Unassembled WGS sequence"/>
</dbReference>
<dbReference type="SUPFAM" id="SSF49464">
    <property type="entry name" value="Carboxypeptidase regulatory domain-like"/>
    <property type="match status" value="2"/>
</dbReference>
<dbReference type="SUPFAM" id="SSF49785">
    <property type="entry name" value="Galactose-binding domain-like"/>
    <property type="match status" value="1"/>
</dbReference>
<feature type="domain" description="Malectin" evidence="11">
    <location>
        <begin position="1023"/>
        <end position="1159"/>
    </location>
</feature>
<evidence type="ECO:0000259" key="10">
    <source>
        <dbReference type="Pfam" id="PF00082"/>
    </source>
</evidence>
<dbReference type="InterPro" id="IPR015500">
    <property type="entry name" value="Peptidase_S8_subtilisin-rel"/>
</dbReference>
<dbReference type="InterPro" id="IPR008969">
    <property type="entry name" value="CarboxyPept-like_regulatory"/>
</dbReference>
<dbReference type="Gene3D" id="2.60.40.1120">
    <property type="entry name" value="Carboxypeptidase-like, regulatory domain"/>
    <property type="match status" value="3"/>
</dbReference>
<feature type="domain" description="BACON" evidence="12">
    <location>
        <begin position="936"/>
        <end position="995"/>
    </location>
</feature>
<dbReference type="EMBL" id="FNCN01000014">
    <property type="protein sequence ID" value="SDH34747.1"/>
    <property type="molecule type" value="Genomic_DNA"/>
</dbReference>
<dbReference type="InterPro" id="IPR000209">
    <property type="entry name" value="Peptidase_S8/S53_dom"/>
</dbReference>
<dbReference type="GO" id="GO:0005975">
    <property type="term" value="P:carbohydrate metabolic process"/>
    <property type="evidence" value="ECO:0007669"/>
    <property type="project" value="UniProtKB-ARBA"/>
</dbReference>
<keyword evidence="6" id="KW-0720">Serine protease</keyword>
<keyword evidence="9" id="KW-0732">Signal</keyword>
<evidence type="ECO:0000256" key="5">
    <source>
        <dbReference type="ARBA" id="ARBA00022801"/>
    </source>
</evidence>
<organism evidence="13 14">
    <name type="scientific">Sinosporangium album</name>
    <dbReference type="NCBI Taxonomy" id="504805"/>
    <lineage>
        <taxon>Bacteria</taxon>
        <taxon>Bacillati</taxon>
        <taxon>Actinomycetota</taxon>
        <taxon>Actinomycetes</taxon>
        <taxon>Streptosporangiales</taxon>
        <taxon>Streptosporangiaceae</taxon>
        <taxon>Sinosporangium</taxon>
    </lineage>
</organism>
<evidence type="ECO:0000256" key="7">
    <source>
        <dbReference type="ARBA" id="ARBA00030238"/>
    </source>
</evidence>
<dbReference type="Pfam" id="PF13620">
    <property type="entry name" value="CarboxypepD_reg"/>
    <property type="match status" value="3"/>
</dbReference>
<dbReference type="EC" id="3.2.1.1" evidence="3"/>
<dbReference type="PANTHER" id="PTHR43806">
    <property type="entry name" value="PEPTIDASE S8"/>
    <property type="match status" value="1"/>
</dbReference>
<evidence type="ECO:0000256" key="2">
    <source>
        <dbReference type="ARBA" id="ARBA00011073"/>
    </source>
</evidence>
<keyword evidence="14" id="KW-1185">Reference proteome</keyword>
<dbReference type="OrthoDB" id="9813435at2"/>
<evidence type="ECO:0000256" key="3">
    <source>
        <dbReference type="ARBA" id="ARBA00012595"/>
    </source>
</evidence>
<keyword evidence="5" id="KW-0378">Hydrolase</keyword>
<comment type="catalytic activity">
    <reaction evidence="1">
        <text>Endohydrolysis of (1-&gt;4)-alpha-D-glucosidic linkages in polysaccharides containing three or more (1-&gt;4)-alpha-linked D-glucose units.</text>
        <dbReference type="EC" id="3.2.1.1"/>
    </reaction>
</comment>
<protein>
    <recommendedName>
        <fullName evidence="3">alpha-amylase</fullName>
        <ecNumber evidence="3">3.2.1.1</ecNumber>
    </recommendedName>
    <alternativeName>
        <fullName evidence="7">1,4-alpha-D-glucan glucanohydrolase</fullName>
    </alternativeName>
</protein>
<dbReference type="GO" id="GO:0004556">
    <property type="term" value="F:alpha-amylase activity"/>
    <property type="evidence" value="ECO:0007669"/>
    <property type="project" value="UniProtKB-EC"/>
</dbReference>
<dbReference type="GO" id="GO:0006508">
    <property type="term" value="P:proteolysis"/>
    <property type="evidence" value="ECO:0007669"/>
    <property type="project" value="UniProtKB-KW"/>
</dbReference>
<feature type="chain" id="PRO_5011512258" description="alpha-amylase" evidence="9">
    <location>
        <begin position="31"/>
        <end position="1181"/>
    </location>
</feature>
<proteinExistence type="inferred from homology"/>
<dbReference type="Gene3D" id="3.40.50.200">
    <property type="entry name" value="Peptidase S8/S53 domain"/>
    <property type="match status" value="1"/>
</dbReference>
<feature type="signal peptide" evidence="9">
    <location>
        <begin position="1"/>
        <end position="30"/>
    </location>
</feature>
<dbReference type="GO" id="GO:0030246">
    <property type="term" value="F:carbohydrate binding"/>
    <property type="evidence" value="ECO:0007669"/>
    <property type="project" value="InterPro"/>
</dbReference>
<gene>
    <name evidence="13" type="ORF">SAMN05421505_114105</name>
</gene>
<evidence type="ECO:0000259" key="12">
    <source>
        <dbReference type="Pfam" id="PF19190"/>
    </source>
</evidence>
<sequence>MSKPPTRWRAALTGTVAALALLVPAGVAQAAPGNDKIDKTVLGKGEKSFLVRLKAQADLTAALKATSKADKSAEVFKAKAASADASQADLRRLLTDRKARFTPFWVVNVVRVTGDAALATEIAKLPEVERVEADPVVTMPEPARAAEPAKAHAKVDAVEWNIDRVEAPKVWNEYGARGEGVVVGSISTGVELDHPALAAQYRGRKIDGTVDHNYHWYDATRTCAGGTPCDVDGAGTGNLGVVLGAAGTDTIGVAPKATWMAAKACGVGWHCYAGDLIAAGQWMLAPTDLSGRNPRPDLAPDVIVNTWAMRNDSDSPGAGYHRIYKEIVDAWTAAGIFPALDNGYSYSTTCGASYPRPGGNVNAYSAGAFDVDNKIYFQSALGPGENGEVKPNIAAPGVAVRTAAKGGGYGVATATHLPAAHVAGAVALLWSAVPSLHRDLPGTRATLDGGAVDVEDTTCGGSAAKNNVWGEGRLSAYASVRGASQRGVGGLRGKVAAQSGTPLGDAVVTVAAPRPRTAVTKADGTYEFPRLAAGAHQVTVKKLGYGEATASVTVAEGTPTLHDVRLAAVPVRTVSGKITADGEPQQGANVTVVGTPESVATDASGAYRIAVPDGDHRLRATVTSGCAGAATVPVAVNGDLVKDIALPRREDAFGYTCSIGSEPFVGGTNPVNDTMGAYPVSLPFTFPFYDDAYSSLRVGRQGYIVFEPYGDMMENLRVPTYLGRQGAIYPYWDDLLKNPESGIYTATLGTAPNRTFVLEWRDYSVRADPNSRLSFSALLGENGSIEFRYRGVTNAHTAGGSATIGFEDDKRGIGGGFSYSFNEPVLVDGQSLTFAPSRHGVLTGTVTNANDGQPVADATVKLGDHVLVATDANGGFIRHAPAGEHTASVVKEHYATFNRKLTVEAGKRTAFEAALPTGNVKAVNGEVELVMPAGTTRSGAFTITNSGAATEYTVVNDTSTWLSVTPASGTLAPGASVTVNVTGSSAGLRPGAFRTARLLVRSVSARKPDIEIPVTVVVPRHSVAVDAGGSREVTDAVGDRWSADRAYAAGGFGYVGAQSRTHTATAAIRGTAEQELFKTAREAMTEYRFDQVPNGVYTVELGFAETRAMRGGQRVFSVLAEGRYVVPALDLAQEVGVSAATTRRYTVKVADGQLNLRFAPRSGSPLVNAIRILERPDKTSP</sequence>
<evidence type="ECO:0000256" key="8">
    <source>
        <dbReference type="PROSITE-ProRule" id="PRU01240"/>
    </source>
</evidence>
<dbReference type="Pfam" id="PF00082">
    <property type="entry name" value="Peptidase_S8"/>
    <property type="match status" value="1"/>
</dbReference>
<dbReference type="GO" id="GO:0004252">
    <property type="term" value="F:serine-type endopeptidase activity"/>
    <property type="evidence" value="ECO:0007669"/>
    <property type="project" value="InterPro"/>
</dbReference>
<feature type="domain" description="Peptidase S8/S53" evidence="10">
    <location>
        <begin position="178"/>
        <end position="438"/>
    </location>
</feature>
<dbReference type="AlphaFoldDB" id="A0A1G8BNE8"/>
<accession>A0A1G8BNE8</accession>
<dbReference type="InterPro" id="IPR024361">
    <property type="entry name" value="BACON"/>
</dbReference>
<dbReference type="Gene3D" id="2.60.120.430">
    <property type="entry name" value="Galactose-binding lectin"/>
    <property type="match status" value="1"/>
</dbReference>
<evidence type="ECO:0000256" key="1">
    <source>
        <dbReference type="ARBA" id="ARBA00000548"/>
    </source>
</evidence>
<dbReference type="STRING" id="504805.SAMN05421505_114105"/>
<keyword evidence="4 13" id="KW-0645">Protease</keyword>
<dbReference type="SUPFAM" id="SSF49452">
    <property type="entry name" value="Starch-binding domain-like"/>
    <property type="match status" value="1"/>
</dbReference>
<evidence type="ECO:0000313" key="13">
    <source>
        <dbReference type="EMBL" id="SDH34747.1"/>
    </source>
</evidence>
<dbReference type="InterPro" id="IPR013783">
    <property type="entry name" value="Ig-like_fold"/>
</dbReference>
<dbReference type="Pfam" id="PF19190">
    <property type="entry name" value="BACON_2"/>
    <property type="match status" value="1"/>
</dbReference>
<evidence type="ECO:0000256" key="6">
    <source>
        <dbReference type="ARBA" id="ARBA00022825"/>
    </source>
</evidence>
<dbReference type="PRINTS" id="PR00723">
    <property type="entry name" value="SUBTILISIN"/>
</dbReference>
<evidence type="ECO:0000259" key="11">
    <source>
        <dbReference type="Pfam" id="PF11721"/>
    </source>
</evidence>
<dbReference type="PROSITE" id="PS51892">
    <property type="entry name" value="SUBTILASE"/>
    <property type="match status" value="1"/>
</dbReference>
<dbReference type="SUPFAM" id="SSF52743">
    <property type="entry name" value="Subtilisin-like"/>
    <property type="match status" value="1"/>
</dbReference>
<dbReference type="InterPro" id="IPR021720">
    <property type="entry name" value="Malectin_dom"/>
</dbReference>
<dbReference type="InterPro" id="IPR008979">
    <property type="entry name" value="Galactose-bd-like_sf"/>
</dbReference>
<comment type="similarity">
    <text evidence="2 8">Belongs to the peptidase S8 family.</text>
</comment>
<evidence type="ECO:0000256" key="9">
    <source>
        <dbReference type="SAM" id="SignalP"/>
    </source>
</evidence>
<dbReference type="Pfam" id="PF11721">
    <property type="entry name" value="Malectin"/>
    <property type="match status" value="1"/>
</dbReference>
<dbReference type="RefSeq" id="WP_093171415.1">
    <property type="nucleotide sequence ID" value="NZ_FNCN01000014.1"/>
</dbReference>
<dbReference type="Gene3D" id="2.60.40.10">
    <property type="entry name" value="Immunoglobulins"/>
    <property type="match status" value="1"/>
</dbReference>
<evidence type="ECO:0000313" key="14">
    <source>
        <dbReference type="Proteomes" id="UP000198923"/>
    </source>
</evidence>
<dbReference type="InterPro" id="IPR036852">
    <property type="entry name" value="Peptidase_S8/S53_dom_sf"/>
</dbReference>
<evidence type="ECO:0000256" key="4">
    <source>
        <dbReference type="ARBA" id="ARBA00022670"/>
    </source>
</evidence>
<dbReference type="InterPro" id="IPR050131">
    <property type="entry name" value="Peptidase_S8_subtilisin-like"/>
</dbReference>
<reference evidence="13 14" key="1">
    <citation type="submission" date="2016-10" db="EMBL/GenBank/DDBJ databases">
        <authorList>
            <person name="de Groot N.N."/>
        </authorList>
    </citation>
    <scope>NUCLEOTIDE SEQUENCE [LARGE SCALE GENOMIC DNA]</scope>
    <source>
        <strain evidence="13 14">CPCC 201354</strain>
    </source>
</reference>